<evidence type="ECO:0000313" key="1">
    <source>
        <dbReference type="EMBL" id="CAI9552021.1"/>
    </source>
</evidence>
<name>A0ABN9BX14_9NEOB</name>
<organism evidence="1 2">
    <name type="scientific">Staurois parvus</name>
    <dbReference type="NCBI Taxonomy" id="386267"/>
    <lineage>
        <taxon>Eukaryota</taxon>
        <taxon>Metazoa</taxon>
        <taxon>Chordata</taxon>
        <taxon>Craniata</taxon>
        <taxon>Vertebrata</taxon>
        <taxon>Euteleostomi</taxon>
        <taxon>Amphibia</taxon>
        <taxon>Batrachia</taxon>
        <taxon>Anura</taxon>
        <taxon>Neobatrachia</taxon>
        <taxon>Ranoidea</taxon>
        <taxon>Ranidae</taxon>
        <taxon>Staurois</taxon>
    </lineage>
</organism>
<comment type="caution">
    <text evidence="1">The sequence shown here is derived from an EMBL/GenBank/DDBJ whole genome shotgun (WGS) entry which is preliminary data.</text>
</comment>
<keyword evidence="2" id="KW-1185">Reference proteome</keyword>
<protein>
    <submittedName>
        <fullName evidence="1">Uncharacterized protein</fullName>
    </submittedName>
</protein>
<accession>A0ABN9BX14</accession>
<proteinExistence type="predicted"/>
<sequence>MYTSAHAFQSWCLGQQESEVSARGDESSSREMEAVRVGCTSFGVEQRDEEVIFWVRSKVI</sequence>
<gene>
    <name evidence="1" type="ORF">SPARVUS_LOCUS3823998</name>
</gene>
<dbReference type="Proteomes" id="UP001162483">
    <property type="component" value="Unassembled WGS sequence"/>
</dbReference>
<reference evidence="1" key="1">
    <citation type="submission" date="2023-05" db="EMBL/GenBank/DDBJ databases">
        <authorList>
            <person name="Stuckert A."/>
        </authorList>
    </citation>
    <scope>NUCLEOTIDE SEQUENCE</scope>
</reference>
<dbReference type="EMBL" id="CATNWA010006408">
    <property type="protein sequence ID" value="CAI9552021.1"/>
    <property type="molecule type" value="Genomic_DNA"/>
</dbReference>
<evidence type="ECO:0000313" key="2">
    <source>
        <dbReference type="Proteomes" id="UP001162483"/>
    </source>
</evidence>